<name>A0ABN9Q5S7_9DINO</name>
<evidence type="ECO:0000313" key="2">
    <source>
        <dbReference type="EMBL" id="CAK0799873.1"/>
    </source>
</evidence>
<accession>A0ABN9Q5S7</accession>
<evidence type="ECO:0000256" key="1">
    <source>
        <dbReference type="SAM" id="MobiDB-lite"/>
    </source>
</evidence>
<dbReference type="Proteomes" id="UP001189429">
    <property type="component" value="Unassembled WGS sequence"/>
</dbReference>
<keyword evidence="3" id="KW-1185">Reference proteome</keyword>
<comment type="caution">
    <text evidence="2">The sequence shown here is derived from an EMBL/GenBank/DDBJ whole genome shotgun (WGS) entry which is preliminary data.</text>
</comment>
<protein>
    <submittedName>
        <fullName evidence="2">Uncharacterized protein</fullName>
    </submittedName>
</protein>
<feature type="region of interest" description="Disordered" evidence="1">
    <location>
        <begin position="18"/>
        <end position="41"/>
    </location>
</feature>
<dbReference type="EMBL" id="CAUYUJ010002236">
    <property type="protein sequence ID" value="CAK0799873.1"/>
    <property type="molecule type" value="Genomic_DNA"/>
</dbReference>
<gene>
    <name evidence="2" type="ORF">PCOR1329_LOCUS8197</name>
</gene>
<organism evidence="2 3">
    <name type="scientific">Prorocentrum cordatum</name>
    <dbReference type="NCBI Taxonomy" id="2364126"/>
    <lineage>
        <taxon>Eukaryota</taxon>
        <taxon>Sar</taxon>
        <taxon>Alveolata</taxon>
        <taxon>Dinophyceae</taxon>
        <taxon>Prorocentrales</taxon>
        <taxon>Prorocentraceae</taxon>
        <taxon>Prorocentrum</taxon>
    </lineage>
</organism>
<evidence type="ECO:0000313" key="3">
    <source>
        <dbReference type="Proteomes" id="UP001189429"/>
    </source>
</evidence>
<sequence>MSDECGCDGGADTQSVMMALGADGDGGSPGKSGTDSDDQPCPGCNRTRDGKCFFNAGAKTPWAFPNGRGPWCKDCHGCYRLFFSETKTPVAFRARLQTEDGRAKWSVYLVAYISLRYEIRDGRISRTAGGARVGVIKCLFNILRMSTQPFVIQTLAKCIADGGSTENLVTIRGDDGKCSLGVFKTAIEAVSDVGCFHIDLGSFDATAKLIRPMFSHSEADVDMRRAAFDGAAKADSVIVRAGAAGRVLEQDPGVAMLDAQLAAIIKTFEVFSQVNWSDVAKESMITPLLGKLGQLRIAFVSESRGDLVDTIDRWTRTLTGAKTALKQHRTFKKSKTYANTVAMSEELPELAKTLRDCMNIQPHPSFISIASKAVYLKLSRQPKSFLDTLTALNADPVFAAVADAADPNTLDMWMNGLFSMYFVNIGLDEDGAATEDDITQKVKGISADLVGAHEVLKAFDDKFKSRKFVSELSMICSLLQLCVATRMVSPELAAPGPSIVRWARDGVQSSERLRDISKKMKNSVIGQE</sequence>
<feature type="non-terminal residue" evidence="2">
    <location>
        <position position="528"/>
    </location>
</feature>
<reference evidence="2" key="1">
    <citation type="submission" date="2023-10" db="EMBL/GenBank/DDBJ databases">
        <authorList>
            <person name="Chen Y."/>
            <person name="Shah S."/>
            <person name="Dougan E. K."/>
            <person name="Thang M."/>
            <person name="Chan C."/>
        </authorList>
    </citation>
    <scope>NUCLEOTIDE SEQUENCE [LARGE SCALE GENOMIC DNA]</scope>
</reference>
<proteinExistence type="predicted"/>